<dbReference type="Proteomes" id="UP000069940">
    <property type="component" value="Unassembled WGS sequence"/>
</dbReference>
<sequence>MSFLDRKSIIYLVIIAALSAALIAVCIDAYAGSNSEVPRDGPNDIKCEKTSATTASGTLVKKEVFCSGDLIFEDTFDKLNLEKWEHEHTLGGGGNWEFQYYLNSRRNSYVQNGVLYIRPTLLADETGEDFLSTGTLNIHGGSPYDHCTNPAWNGCERVGTANNYLNPVKSARLRTVHSFSFKYGKIEIRAKIPTGDWLWPALWLMPKVNQYGTWPSSGEIDLMEGRGNLDYRSADGTHIGVEQVGSTLHFGPNPSLNGYETSTAAKNAAAGQGFNKDFHRYQLEWTPDFMKFSVDDEQLLLVEGNFWQRGNFDERAPGTPNPWVSGGKMAPFDEEFYIIMNLAVGGTNGYFPDAPATNNEKPKPWSNQSPVAFKDFWLAKDDWLPTWKLNENDSKEASLQVDYVRVWAI</sequence>
<dbReference type="PANTHER" id="PTHR10963">
    <property type="entry name" value="GLYCOSYL HYDROLASE-RELATED"/>
    <property type="match status" value="1"/>
</dbReference>
<evidence type="ECO:0000313" key="5">
    <source>
        <dbReference type="Proteomes" id="UP000069940"/>
    </source>
</evidence>
<reference evidence="4" key="2">
    <citation type="submission" date="2025-05" db="UniProtKB">
        <authorList>
            <consortium name="EnsemblMetazoa"/>
        </authorList>
    </citation>
    <scope>IDENTIFICATION</scope>
    <source>
        <strain evidence="4">Foshan</strain>
    </source>
</reference>
<keyword evidence="2" id="KW-0812">Transmembrane</keyword>
<organism evidence="4 5">
    <name type="scientific">Aedes albopictus</name>
    <name type="common">Asian tiger mosquito</name>
    <name type="synonym">Stegomyia albopicta</name>
    <dbReference type="NCBI Taxonomy" id="7160"/>
    <lineage>
        <taxon>Eukaryota</taxon>
        <taxon>Metazoa</taxon>
        <taxon>Ecdysozoa</taxon>
        <taxon>Arthropoda</taxon>
        <taxon>Hexapoda</taxon>
        <taxon>Insecta</taxon>
        <taxon>Pterygota</taxon>
        <taxon>Neoptera</taxon>
        <taxon>Endopterygota</taxon>
        <taxon>Diptera</taxon>
        <taxon>Nematocera</taxon>
        <taxon>Culicoidea</taxon>
        <taxon>Culicidae</taxon>
        <taxon>Culicinae</taxon>
        <taxon>Aedini</taxon>
        <taxon>Aedes</taxon>
        <taxon>Stegomyia</taxon>
    </lineage>
</organism>
<feature type="transmembrane region" description="Helical" evidence="2">
    <location>
        <begin position="9"/>
        <end position="31"/>
    </location>
</feature>
<proteinExistence type="inferred from homology"/>
<comment type="similarity">
    <text evidence="1">Belongs to the glycosyl hydrolase 16 family.</text>
</comment>
<evidence type="ECO:0000256" key="2">
    <source>
        <dbReference type="SAM" id="Phobius"/>
    </source>
</evidence>
<accession>A0ABM1Y4F7</accession>
<dbReference type="GeneID" id="109429166"/>
<dbReference type="InterPro" id="IPR013320">
    <property type="entry name" value="ConA-like_dom_sf"/>
</dbReference>
<dbReference type="RefSeq" id="XP_019560576.3">
    <property type="nucleotide sequence ID" value="XM_019705031.3"/>
</dbReference>
<feature type="domain" description="GH16" evidence="3">
    <location>
        <begin position="30"/>
        <end position="409"/>
    </location>
</feature>
<dbReference type="PANTHER" id="PTHR10963:SF55">
    <property type="entry name" value="GLYCOSIDE HYDROLASE FAMILY 16 PROTEIN"/>
    <property type="match status" value="1"/>
</dbReference>
<name>A0ABM1Y4F7_AEDAL</name>
<dbReference type="InterPro" id="IPR050546">
    <property type="entry name" value="Glycosyl_Hydrlase_16"/>
</dbReference>
<dbReference type="Gene3D" id="2.60.120.200">
    <property type="match status" value="1"/>
</dbReference>
<keyword evidence="5" id="KW-1185">Reference proteome</keyword>
<dbReference type="Pfam" id="PF00722">
    <property type="entry name" value="Glyco_hydro_16"/>
    <property type="match status" value="1"/>
</dbReference>
<dbReference type="CDD" id="cd08024">
    <property type="entry name" value="GH16_CCF"/>
    <property type="match status" value="1"/>
</dbReference>
<evidence type="ECO:0000313" key="4">
    <source>
        <dbReference type="EnsemblMetazoa" id="AALFPA23_005615.P7193"/>
    </source>
</evidence>
<protein>
    <recommendedName>
        <fullName evidence="3">GH16 domain-containing protein</fullName>
    </recommendedName>
</protein>
<dbReference type="EnsemblMetazoa" id="AALFPA23_005615.R7193">
    <property type="protein sequence ID" value="AALFPA23_005615.P7193"/>
    <property type="gene ID" value="AALFPA23_005615"/>
</dbReference>
<evidence type="ECO:0000256" key="1">
    <source>
        <dbReference type="ARBA" id="ARBA00006865"/>
    </source>
</evidence>
<dbReference type="PROSITE" id="PS51762">
    <property type="entry name" value="GH16_2"/>
    <property type="match status" value="1"/>
</dbReference>
<keyword evidence="2" id="KW-1133">Transmembrane helix</keyword>
<keyword evidence="2" id="KW-0472">Membrane</keyword>
<evidence type="ECO:0000259" key="3">
    <source>
        <dbReference type="PROSITE" id="PS51762"/>
    </source>
</evidence>
<dbReference type="SUPFAM" id="SSF49899">
    <property type="entry name" value="Concanavalin A-like lectins/glucanases"/>
    <property type="match status" value="1"/>
</dbReference>
<dbReference type="InterPro" id="IPR000757">
    <property type="entry name" value="Beta-glucanase-like"/>
</dbReference>
<reference evidence="5" key="1">
    <citation type="journal article" date="2015" name="Proc. Natl. Acad. Sci. U.S.A.">
        <title>Genome sequence of the Asian Tiger mosquito, Aedes albopictus, reveals insights into its biology, genetics, and evolution.</title>
        <authorList>
            <person name="Chen X.G."/>
            <person name="Jiang X."/>
            <person name="Gu J."/>
            <person name="Xu M."/>
            <person name="Wu Y."/>
            <person name="Deng Y."/>
            <person name="Zhang C."/>
            <person name="Bonizzoni M."/>
            <person name="Dermauw W."/>
            <person name="Vontas J."/>
            <person name="Armbruster P."/>
            <person name="Huang X."/>
            <person name="Yang Y."/>
            <person name="Zhang H."/>
            <person name="He W."/>
            <person name="Peng H."/>
            <person name="Liu Y."/>
            <person name="Wu K."/>
            <person name="Chen J."/>
            <person name="Lirakis M."/>
            <person name="Topalis P."/>
            <person name="Van Leeuwen T."/>
            <person name="Hall A.B."/>
            <person name="Jiang X."/>
            <person name="Thorpe C."/>
            <person name="Mueller R.L."/>
            <person name="Sun C."/>
            <person name="Waterhouse R.M."/>
            <person name="Yan G."/>
            <person name="Tu Z.J."/>
            <person name="Fang X."/>
            <person name="James A.A."/>
        </authorList>
    </citation>
    <scope>NUCLEOTIDE SEQUENCE [LARGE SCALE GENOMIC DNA]</scope>
    <source>
        <strain evidence="5">Foshan</strain>
    </source>
</reference>